<feature type="region of interest" description="Disordered" evidence="1">
    <location>
        <begin position="52"/>
        <end position="108"/>
    </location>
</feature>
<proteinExistence type="predicted"/>
<accession>A0ABD0UND5</accession>
<keyword evidence="3" id="KW-1185">Reference proteome</keyword>
<reference evidence="2 3" key="1">
    <citation type="journal article" date="2024" name="Plant Biotechnol. J.">
        <title>Dendrobium thyrsiflorum genome and its molecular insights into genes involved in important horticultural traits.</title>
        <authorList>
            <person name="Chen B."/>
            <person name="Wang J.Y."/>
            <person name="Zheng P.J."/>
            <person name="Li K.L."/>
            <person name="Liang Y.M."/>
            <person name="Chen X.F."/>
            <person name="Zhang C."/>
            <person name="Zhao X."/>
            <person name="He X."/>
            <person name="Zhang G.Q."/>
            <person name="Liu Z.J."/>
            <person name="Xu Q."/>
        </authorList>
    </citation>
    <scope>NUCLEOTIDE SEQUENCE [LARGE SCALE GENOMIC DNA]</scope>
    <source>
        <strain evidence="2">GZMU011</strain>
    </source>
</reference>
<dbReference type="AlphaFoldDB" id="A0ABD0UND5"/>
<feature type="compositionally biased region" description="Basic and acidic residues" evidence="1">
    <location>
        <begin position="80"/>
        <end position="108"/>
    </location>
</feature>
<evidence type="ECO:0000256" key="1">
    <source>
        <dbReference type="SAM" id="MobiDB-lite"/>
    </source>
</evidence>
<sequence>MAAKKVDTLEEHWEGKMNQIKTIVEDRISSMEGQVVDLRDMMKKMLKIHNQTAASCAKGPEGKNTNSEIRKDEDEVEIVEGERRRPHLEPFQREDRGDRFGERQRYGG</sequence>
<protein>
    <submittedName>
        <fullName evidence="2">Uncharacterized protein</fullName>
    </submittedName>
</protein>
<dbReference type="EMBL" id="JANQDX010000015">
    <property type="protein sequence ID" value="KAL0911802.1"/>
    <property type="molecule type" value="Genomic_DNA"/>
</dbReference>
<name>A0ABD0UND5_DENTH</name>
<gene>
    <name evidence="2" type="ORF">M5K25_019967</name>
</gene>
<evidence type="ECO:0000313" key="3">
    <source>
        <dbReference type="Proteomes" id="UP001552299"/>
    </source>
</evidence>
<comment type="caution">
    <text evidence="2">The sequence shown here is derived from an EMBL/GenBank/DDBJ whole genome shotgun (WGS) entry which is preliminary data.</text>
</comment>
<dbReference type="Proteomes" id="UP001552299">
    <property type="component" value="Unassembled WGS sequence"/>
</dbReference>
<evidence type="ECO:0000313" key="2">
    <source>
        <dbReference type="EMBL" id="KAL0911802.1"/>
    </source>
</evidence>
<organism evidence="2 3">
    <name type="scientific">Dendrobium thyrsiflorum</name>
    <name type="common">Pinecone-like raceme dendrobium</name>
    <name type="synonym">Orchid</name>
    <dbReference type="NCBI Taxonomy" id="117978"/>
    <lineage>
        <taxon>Eukaryota</taxon>
        <taxon>Viridiplantae</taxon>
        <taxon>Streptophyta</taxon>
        <taxon>Embryophyta</taxon>
        <taxon>Tracheophyta</taxon>
        <taxon>Spermatophyta</taxon>
        <taxon>Magnoliopsida</taxon>
        <taxon>Liliopsida</taxon>
        <taxon>Asparagales</taxon>
        <taxon>Orchidaceae</taxon>
        <taxon>Epidendroideae</taxon>
        <taxon>Malaxideae</taxon>
        <taxon>Dendrobiinae</taxon>
        <taxon>Dendrobium</taxon>
    </lineage>
</organism>